<comment type="cofactor">
    <cofactor evidence="1">
        <name>[4Fe-4S] cluster</name>
        <dbReference type="ChEBI" id="CHEBI:49883"/>
    </cofactor>
</comment>
<reference evidence="8 9" key="1">
    <citation type="submission" date="2016-11" db="EMBL/GenBank/DDBJ databases">
        <authorList>
            <person name="Varghese N."/>
            <person name="Submissions S."/>
        </authorList>
    </citation>
    <scope>NUCLEOTIDE SEQUENCE [LARGE SCALE GENOMIC DNA]</scope>
    <source>
        <strain evidence="8 9">DSM 20664</strain>
    </source>
</reference>
<evidence type="ECO:0000256" key="3">
    <source>
        <dbReference type="ARBA" id="ARBA00022691"/>
    </source>
</evidence>
<dbReference type="CDD" id="cd01335">
    <property type="entry name" value="Radical_SAM"/>
    <property type="match status" value="1"/>
</dbReference>
<dbReference type="PANTHER" id="PTHR30352">
    <property type="entry name" value="PYRUVATE FORMATE-LYASE-ACTIVATING ENZYME"/>
    <property type="match status" value="1"/>
</dbReference>
<dbReference type="EMBL" id="FSQZ01000001">
    <property type="protein sequence ID" value="SIN63428.1"/>
    <property type="molecule type" value="Genomic_DNA"/>
</dbReference>
<evidence type="ECO:0000256" key="6">
    <source>
        <dbReference type="ARBA" id="ARBA00023014"/>
    </source>
</evidence>
<dbReference type="SUPFAM" id="SSF102114">
    <property type="entry name" value="Radical SAM enzymes"/>
    <property type="match status" value="1"/>
</dbReference>
<dbReference type="InterPro" id="IPR027596">
    <property type="entry name" value="AmmeMemoSam_rS"/>
</dbReference>
<keyword evidence="6" id="KW-0411">Iron-sulfur</keyword>
<dbReference type="RefSeq" id="WP_074199110.1">
    <property type="nucleotide sequence ID" value="NZ_FSQZ01000001.1"/>
</dbReference>
<evidence type="ECO:0000256" key="2">
    <source>
        <dbReference type="ARBA" id="ARBA00022485"/>
    </source>
</evidence>
<evidence type="ECO:0000256" key="1">
    <source>
        <dbReference type="ARBA" id="ARBA00001966"/>
    </source>
</evidence>
<dbReference type="InterPro" id="IPR058240">
    <property type="entry name" value="rSAM_sf"/>
</dbReference>
<dbReference type="NCBIfam" id="TIGR04337">
    <property type="entry name" value="AmmeMemoSam_rS"/>
    <property type="match status" value="1"/>
</dbReference>
<evidence type="ECO:0000313" key="9">
    <source>
        <dbReference type="Proteomes" id="UP000185093"/>
    </source>
</evidence>
<dbReference type="SFLD" id="SFLDG01101">
    <property type="entry name" value="Uncharacterised_Radical_SAM_Su"/>
    <property type="match status" value="1"/>
</dbReference>
<dbReference type="Gene3D" id="3.20.20.70">
    <property type="entry name" value="Aldolase class I"/>
    <property type="match status" value="1"/>
</dbReference>
<dbReference type="Proteomes" id="UP000185093">
    <property type="component" value="Unassembled WGS sequence"/>
</dbReference>
<keyword evidence="8" id="KW-0670">Pyruvate</keyword>
<dbReference type="InterPro" id="IPR013785">
    <property type="entry name" value="Aldolase_TIM"/>
</dbReference>
<keyword evidence="8" id="KW-0456">Lyase</keyword>
<evidence type="ECO:0000259" key="7">
    <source>
        <dbReference type="PROSITE" id="PS51918"/>
    </source>
</evidence>
<evidence type="ECO:0000256" key="4">
    <source>
        <dbReference type="ARBA" id="ARBA00022723"/>
    </source>
</evidence>
<comment type="caution">
    <text evidence="8">The sequence shown here is derived from an EMBL/GenBank/DDBJ whole genome shotgun (WGS) entry which is preliminary data.</text>
</comment>
<dbReference type="Pfam" id="PF04055">
    <property type="entry name" value="Radical_SAM"/>
    <property type="match status" value="1"/>
</dbReference>
<organism evidence="8 9">
    <name type="scientific">Acetomicrobium flavidum</name>
    <dbReference type="NCBI Taxonomy" id="49896"/>
    <lineage>
        <taxon>Bacteria</taxon>
        <taxon>Thermotogati</taxon>
        <taxon>Synergistota</taxon>
        <taxon>Synergistia</taxon>
        <taxon>Synergistales</taxon>
        <taxon>Acetomicrobiaceae</taxon>
        <taxon>Acetomicrobium</taxon>
    </lineage>
</organism>
<dbReference type="GO" id="GO:0016829">
    <property type="term" value="F:lyase activity"/>
    <property type="evidence" value="ECO:0007669"/>
    <property type="project" value="UniProtKB-KW"/>
</dbReference>
<evidence type="ECO:0000313" key="8">
    <source>
        <dbReference type="EMBL" id="SIN63428.1"/>
    </source>
</evidence>
<sequence>MRALYWHWEDENVRCDLCPHGCLIPSGKRGLCRVREHVPNEGLEALTYGMFSSVAMDPMEKKPLYHFLPGKPVLSLGSVGCNMSCPFCQNWHISTWVSQIEMSYIGVDELISLAKKYRSGAVAFTYNEPLICFEYLSDAMPALKKEGIRTVLVTNGLINSSPLKDLLPHINAANVDLKAFDETTYRKLGGDLKIVQSTLKSMVSCDVHVEITHLLVTGINDDLSKFEKMCSWIAGELGKGVPLHISRYFPAYKWNKPPTDILLLKKAKEIALRYLNFVYLGNVPDDCDTHCPGCGKLAIKRSGYDVKLLAVNPDGTCPGCGSDLGIVLF</sequence>
<keyword evidence="2" id="KW-0004">4Fe-4S</keyword>
<dbReference type="PANTHER" id="PTHR30352:SF5">
    <property type="entry name" value="PYRUVATE FORMATE-LYASE 1-ACTIVATING ENZYME"/>
    <property type="match status" value="1"/>
</dbReference>
<proteinExistence type="predicted"/>
<dbReference type="InterPro" id="IPR016431">
    <property type="entry name" value="Pyrv-formate_lyase-activ_prd"/>
</dbReference>
<name>A0ABY1JBB4_9BACT</name>
<keyword evidence="9" id="KW-1185">Reference proteome</keyword>
<keyword evidence="3" id="KW-0949">S-adenosyl-L-methionine</keyword>
<evidence type="ECO:0000256" key="5">
    <source>
        <dbReference type="ARBA" id="ARBA00023004"/>
    </source>
</evidence>
<dbReference type="PROSITE" id="PS51918">
    <property type="entry name" value="RADICAL_SAM"/>
    <property type="match status" value="1"/>
</dbReference>
<dbReference type="PIRSF" id="PIRSF004869">
    <property type="entry name" value="PflX_prd"/>
    <property type="match status" value="1"/>
</dbReference>
<dbReference type="SFLD" id="SFLDS00029">
    <property type="entry name" value="Radical_SAM"/>
    <property type="match status" value="1"/>
</dbReference>
<dbReference type="InterPro" id="IPR007197">
    <property type="entry name" value="rSAM"/>
</dbReference>
<protein>
    <submittedName>
        <fullName evidence="8">Pyruvate formate lyase activating enzyme</fullName>
    </submittedName>
</protein>
<keyword evidence="4" id="KW-0479">Metal-binding</keyword>
<feature type="domain" description="Radical SAM core" evidence="7">
    <location>
        <begin position="67"/>
        <end position="285"/>
    </location>
</feature>
<keyword evidence="5" id="KW-0408">Iron</keyword>
<accession>A0ABY1JBB4</accession>
<gene>
    <name evidence="8" type="ORF">SAMN05444368_0395</name>
</gene>
<dbReference type="InterPro" id="IPR034457">
    <property type="entry name" value="Organic_radical-activating"/>
</dbReference>